<organism evidence="2 3">
    <name type="scientific">Beauveria bassiana</name>
    <name type="common">White muscardine disease fungus</name>
    <name type="synonym">Tritirachium shiotae</name>
    <dbReference type="NCBI Taxonomy" id="176275"/>
    <lineage>
        <taxon>Eukaryota</taxon>
        <taxon>Fungi</taxon>
        <taxon>Dikarya</taxon>
        <taxon>Ascomycota</taxon>
        <taxon>Pezizomycotina</taxon>
        <taxon>Sordariomycetes</taxon>
        <taxon>Hypocreomycetidae</taxon>
        <taxon>Hypocreales</taxon>
        <taxon>Cordycipitaceae</taxon>
        <taxon>Beauveria</taxon>
    </lineage>
</organism>
<dbReference type="OMA" id="TCTEEEP"/>
<gene>
    <name evidence="2" type="ORF">BM221_005674</name>
</gene>
<dbReference type="Proteomes" id="UP000235728">
    <property type="component" value="Unassembled WGS sequence"/>
</dbReference>
<feature type="region of interest" description="Disordered" evidence="1">
    <location>
        <begin position="57"/>
        <end position="106"/>
    </location>
</feature>
<protein>
    <submittedName>
        <fullName evidence="2">Uncharacterized protein</fullName>
    </submittedName>
</protein>
<evidence type="ECO:0000313" key="2">
    <source>
        <dbReference type="EMBL" id="PMB69088.1"/>
    </source>
</evidence>
<dbReference type="AlphaFoldDB" id="A0A2N6NP89"/>
<accession>A0A2N6NP89</accession>
<name>A0A2N6NP89_BEABA</name>
<dbReference type="EMBL" id="MRVG01000005">
    <property type="protein sequence ID" value="PMB69088.1"/>
    <property type="molecule type" value="Genomic_DNA"/>
</dbReference>
<evidence type="ECO:0000313" key="3">
    <source>
        <dbReference type="Proteomes" id="UP000235728"/>
    </source>
</evidence>
<evidence type="ECO:0000256" key="1">
    <source>
        <dbReference type="SAM" id="MobiDB-lite"/>
    </source>
</evidence>
<reference evidence="2 3" key="1">
    <citation type="journal article" date="2016" name="Appl. Microbiol. Biotechnol.">
        <title>Characterization of T-DNA insertion mutants with decreased virulence in the entomopathogenic fungus Beauveria bassiana JEF-007.</title>
        <authorList>
            <person name="Kim S."/>
            <person name="Lee S.J."/>
            <person name="Nai Y.S."/>
            <person name="Yu J.S."/>
            <person name="Lee M.R."/>
            <person name="Yang Y.T."/>
            <person name="Kim J.S."/>
        </authorList>
    </citation>
    <scope>NUCLEOTIDE SEQUENCE [LARGE SCALE GENOMIC DNA]</scope>
    <source>
        <strain evidence="2 3">JEF-007</strain>
    </source>
</reference>
<comment type="caution">
    <text evidence="2">The sequence shown here is derived from an EMBL/GenBank/DDBJ whole genome shotgun (WGS) entry which is preliminary data.</text>
</comment>
<proteinExistence type="predicted"/>
<sequence length="275" mass="28336">MNSTVSSSMSLTTSAPIRNTASSFISSTVGSPVNSTFSSPVSTTISLSVHSSISSLLTSPTSSPASSPTISPSSSSSSITPASTETASPTANTTCTEEEPTPQIFKDGHKFDLAPLLTTTGTSMVASCNDGNLYVAAASNETNNKCNAMWPTSKESVIPFDGSLNVMHYYASAMSAVGVSRLRSSPAYKIPNDAVVTVLVPAPAADGSFFYMAADASNKVFYPIVCEFASKAVPRVFLAKDLSAGIKTLEGGSVADSITGAKVEKCFGLSLSPKF</sequence>
<feature type="compositionally biased region" description="Low complexity" evidence="1">
    <location>
        <begin position="57"/>
        <end position="94"/>
    </location>
</feature>